<feature type="chain" id="PRO_5040767500" evidence="1">
    <location>
        <begin position="33"/>
        <end position="1005"/>
    </location>
</feature>
<feature type="signal peptide" evidence="1">
    <location>
        <begin position="1"/>
        <end position="32"/>
    </location>
</feature>
<evidence type="ECO:0000259" key="2">
    <source>
        <dbReference type="Pfam" id="PF00246"/>
    </source>
</evidence>
<dbReference type="GO" id="GO:0006508">
    <property type="term" value="P:proteolysis"/>
    <property type="evidence" value="ECO:0007669"/>
    <property type="project" value="InterPro"/>
</dbReference>
<accession>A0A9X3S160</accession>
<dbReference type="SUPFAM" id="SSF53187">
    <property type="entry name" value="Zn-dependent exopeptidases"/>
    <property type="match status" value="1"/>
</dbReference>
<comment type="caution">
    <text evidence="3">The sequence shown here is derived from an EMBL/GenBank/DDBJ whole genome shotgun (WGS) entry which is preliminary data.</text>
</comment>
<dbReference type="InterPro" id="IPR000834">
    <property type="entry name" value="Peptidase_M14"/>
</dbReference>
<keyword evidence="4" id="KW-1185">Reference proteome</keyword>
<dbReference type="AlphaFoldDB" id="A0A9X3S160"/>
<dbReference type="Gene3D" id="3.40.50.880">
    <property type="match status" value="1"/>
</dbReference>
<organism evidence="3 4">
    <name type="scientific">Solirubrobacter ginsenosidimutans</name>
    <dbReference type="NCBI Taxonomy" id="490573"/>
    <lineage>
        <taxon>Bacteria</taxon>
        <taxon>Bacillati</taxon>
        <taxon>Actinomycetota</taxon>
        <taxon>Thermoleophilia</taxon>
        <taxon>Solirubrobacterales</taxon>
        <taxon>Solirubrobacteraceae</taxon>
        <taxon>Solirubrobacter</taxon>
    </lineage>
</organism>
<protein>
    <submittedName>
        <fullName evidence="3">M14 family zinc carboxypeptidase</fullName>
    </submittedName>
</protein>
<dbReference type="Gene3D" id="3.40.630.10">
    <property type="entry name" value="Zn peptidases"/>
    <property type="match status" value="1"/>
</dbReference>
<keyword evidence="3" id="KW-0121">Carboxypeptidase</keyword>
<dbReference type="GO" id="GO:0008270">
    <property type="term" value="F:zinc ion binding"/>
    <property type="evidence" value="ECO:0007669"/>
    <property type="project" value="InterPro"/>
</dbReference>
<keyword evidence="1" id="KW-0732">Signal</keyword>
<feature type="domain" description="Peptidase M14" evidence="2">
    <location>
        <begin position="100"/>
        <end position="234"/>
    </location>
</feature>
<keyword evidence="3" id="KW-0378">Hydrolase</keyword>
<evidence type="ECO:0000313" key="3">
    <source>
        <dbReference type="EMBL" id="MDA0160742.1"/>
    </source>
</evidence>
<dbReference type="InterPro" id="IPR029062">
    <property type="entry name" value="Class_I_gatase-like"/>
</dbReference>
<evidence type="ECO:0000313" key="4">
    <source>
        <dbReference type="Proteomes" id="UP001149140"/>
    </source>
</evidence>
<name>A0A9X3S160_9ACTN</name>
<dbReference type="EMBL" id="JAPDOD010000007">
    <property type="protein sequence ID" value="MDA0160742.1"/>
    <property type="molecule type" value="Genomic_DNA"/>
</dbReference>
<evidence type="ECO:0000256" key="1">
    <source>
        <dbReference type="SAM" id="SignalP"/>
    </source>
</evidence>
<dbReference type="RefSeq" id="WP_270039757.1">
    <property type="nucleotide sequence ID" value="NZ_JAPDOD010000007.1"/>
</dbReference>
<keyword evidence="3" id="KW-0645">Protease</keyword>
<dbReference type="GO" id="GO:0004181">
    <property type="term" value="F:metallocarboxypeptidase activity"/>
    <property type="evidence" value="ECO:0007669"/>
    <property type="project" value="InterPro"/>
</dbReference>
<gene>
    <name evidence="3" type="ORF">OM076_10740</name>
</gene>
<dbReference type="Proteomes" id="UP001149140">
    <property type="component" value="Unassembled WGS sequence"/>
</dbReference>
<dbReference type="Pfam" id="PF00246">
    <property type="entry name" value="Peptidase_M14"/>
    <property type="match status" value="1"/>
</dbReference>
<sequence>MQFLSNNRRKLRVGLGLALSVASLSLTATASADVDPVGCPQDVTFDPAIRTWSQVFPNSPLAGNNATGSGQRHLTADLYTYAQAVMADAALTNRVRIVEKDIGATVLGRRLKYYAIGTPDNIANLDAGRNDGAFWSGVVSGEVPASEGLAAVRTRPAFAWITATPHGSEPAAGEAISKELYELAARTDCANLQRLSNLTLFLDPARNPDGRDATSRYTAWGFDPNRDFGTRNQPENRNFMPEINKYPGLFFIDAHQNTGSYFFPPNEDPVHHEISQFALDFIQYRIGPAIQSAMNDQSISYRNYNTYDLFTPEYGDTVPALLMGSAGMTFEQPSGDAYGKQIYNHYLAIDTTVNVTSRDKVNLLTAWVKQWQEAIDQGARCELQPNKLVSPLHTQITQQPSGNVCGYYYKPGLHSGDTAKLMRDLISSEVNVYKLDQPVTVTDGVHEFGPAGSKTDTLPSGTLFIPMAQPQKHWIQAILGEDPFIPFPYFYDVVTWSYSLNRGMTGNGFVTKNLPSGTAMTKISDPVQPDVPAAASPVYAFNTDSMQGIGLAIDLANAGATVYRATEAFDFGGRHYDTGAGLVDGATISLANLAPKALARDTPVYGLPRFVAPRKAIAKPKIAMWTGSANTVANPEYGTHCTSASDYCWARFTLEQKDRIPREQLVGLTTTQITSGELTKPENGFNAIIIPQQYSVAANNAIAPIIQQFVNNGGRFLSYYTGGTTSARNIGLTALNTQTLSPSITTPGSTYDGTFDTTNPVAWGFDKGGFVYRDASGNAVYNPATLAGGGAIGAASAPVRYKEGGKSYGYEVNSVGPGRLDGRPAVVDQPFGAGRAFLFASDPFFRAWHESVERQALNALIYPLGPTLPADSLSEARAAQPTAAARVEAQTEHLQALTEVAAPLAEKALPAIESRPVASTVKTDNDIRITVYRHDARALRNAVAKARLPLKLRKRIVYVTTKDRYTLVIRGARLLGDDHDQNKWMGPLMRQLKVTYKVKPLFAQL</sequence>
<reference evidence="3" key="1">
    <citation type="submission" date="2022-10" db="EMBL/GenBank/DDBJ databases">
        <title>The WGS of Solirubrobacter ginsenosidimutans DSM 21036.</title>
        <authorList>
            <person name="Jiang Z."/>
        </authorList>
    </citation>
    <scope>NUCLEOTIDE SEQUENCE</scope>
    <source>
        <strain evidence="3">DSM 21036</strain>
    </source>
</reference>
<dbReference type="SUPFAM" id="SSF52317">
    <property type="entry name" value="Class I glutamine amidotransferase-like"/>
    <property type="match status" value="1"/>
</dbReference>
<proteinExistence type="predicted"/>